<organism evidence="1">
    <name type="scientific">marine sediment metagenome</name>
    <dbReference type="NCBI Taxonomy" id="412755"/>
    <lineage>
        <taxon>unclassified sequences</taxon>
        <taxon>metagenomes</taxon>
        <taxon>ecological metagenomes</taxon>
    </lineage>
</organism>
<comment type="caution">
    <text evidence="1">The sequence shown here is derived from an EMBL/GenBank/DDBJ whole genome shotgun (WGS) entry which is preliminary data.</text>
</comment>
<evidence type="ECO:0000313" key="1">
    <source>
        <dbReference type="EMBL" id="GAG53651.1"/>
    </source>
</evidence>
<dbReference type="AlphaFoldDB" id="X1A038"/>
<dbReference type="EMBL" id="BART01008322">
    <property type="protein sequence ID" value="GAG53651.1"/>
    <property type="molecule type" value="Genomic_DNA"/>
</dbReference>
<gene>
    <name evidence="1" type="ORF">S01H4_18750</name>
</gene>
<feature type="non-terminal residue" evidence="1">
    <location>
        <position position="112"/>
    </location>
</feature>
<sequence length="112" mass="12860">MLARLKHFKKGFASVILITTLASNFTPNLLGKPVADRVKHNGELIFDERFLDVSNIFDKRLYIMDEEDRLAWDFIKMIPKKASVTASGDLLTPLSTRRKIYLFGMNEPSSRK</sequence>
<protein>
    <submittedName>
        <fullName evidence="1">Uncharacterized protein</fullName>
    </submittedName>
</protein>
<name>X1A038_9ZZZZ</name>
<reference evidence="1" key="1">
    <citation type="journal article" date="2014" name="Front. Microbiol.">
        <title>High frequency of phylogenetically diverse reductive dehalogenase-homologous genes in deep subseafloor sedimentary metagenomes.</title>
        <authorList>
            <person name="Kawai M."/>
            <person name="Futagami T."/>
            <person name="Toyoda A."/>
            <person name="Takaki Y."/>
            <person name="Nishi S."/>
            <person name="Hori S."/>
            <person name="Arai W."/>
            <person name="Tsubouchi T."/>
            <person name="Morono Y."/>
            <person name="Uchiyama I."/>
            <person name="Ito T."/>
            <person name="Fujiyama A."/>
            <person name="Inagaki F."/>
            <person name="Takami H."/>
        </authorList>
    </citation>
    <scope>NUCLEOTIDE SEQUENCE</scope>
    <source>
        <strain evidence="1">Expedition CK06-06</strain>
    </source>
</reference>
<proteinExistence type="predicted"/>
<accession>X1A038</accession>